<feature type="transmembrane region" description="Helical" evidence="5">
    <location>
        <begin position="79"/>
        <end position="103"/>
    </location>
</feature>
<dbReference type="Proteomes" id="UP000014461">
    <property type="component" value="Unassembled WGS sequence"/>
</dbReference>
<keyword evidence="8" id="KW-1185">Reference proteome</keyword>
<feature type="transmembrane region" description="Helical" evidence="5">
    <location>
        <begin position="271"/>
        <end position="288"/>
    </location>
</feature>
<feature type="transmembrane region" description="Helical" evidence="5">
    <location>
        <begin position="215"/>
        <end position="235"/>
    </location>
</feature>
<dbReference type="Pfam" id="PF00892">
    <property type="entry name" value="EamA"/>
    <property type="match status" value="2"/>
</dbReference>
<feature type="transmembrane region" description="Helical" evidence="5">
    <location>
        <begin position="109"/>
        <end position="127"/>
    </location>
</feature>
<feature type="domain" description="EamA" evidence="6">
    <location>
        <begin position="161"/>
        <end position="285"/>
    </location>
</feature>
<feature type="transmembrane region" description="Helical" evidence="5">
    <location>
        <begin position="136"/>
        <end position="155"/>
    </location>
</feature>
<dbReference type="SUPFAM" id="SSF103481">
    <property type="entry name" value="Multidrug resistance efflux transporter EmrE"/>
    <property type="match status" value="2"/>
</dbReference>
<evidence type="ECO:0000313" key="8">
    <source>
        <dbReference type="Proteomes" id="UP000014461"/>
    </source>
</evidence>
<feature type="transmembrane region" description="Helical" evidence="5">
    <location>
        <begin position="21"/>
        <end position="41"/>
    </location>
</feature>
<feature type="transmembrane region" description="Helical" evidence="5">
    <location>
        <begin position="47"/>
        <end position="67"/>
    </location>
</feature>
<keyword evidence="2 5" id="KW-0812">Transmembrane</keyword>
<dbReference type="GO" id="GO:0016020">
    <property type="term" value="C:membrane"/>
    <property type="evidence" value="ECO:0007669"/>
    <property type="project" value="UniProtKB-SubCell"/>
</dbReference>
<dbReference type="RefSeq" id="WP_016400470.1">
    <property type="nucleotide sequence ID" value="NZ_BARX01000003.1"/>
</dbReference>
<dbReference type="PANTHER" id="PTHR22911:SF6">
    <property type="entry name" value="SOLUTE CARRIER FAMILY 35 MEMBER G1"/>
    <property type="match status" value="1"/>
</dbReference>
<gene>
    <name evidence="7" type="ORF">AALB_0782</name>
</gene>
<evidence type="ECO:0000256" key="3">
    <source>
        <dbReference type="ARBA" id="ARBA00022989"/>
    </source>
</evidence>
<protein>
    <submittedName>
        <fullName evidence="7">Metabolite transporter (DMT) superfamily</fullName>
    </submittedName>
</protein>
<evidence type="ECO:0000256" key="4">
    <source>
        <dbReference type="ARBA" id="ARBA00023136"/>
    </source>
</evidence>
<accession>R9PH93</accession>
<feature type="transmembrane region" description="Helical" evidence="5">
    <location>
        <begin position="191"/>
        <end position="209"/>
    </location>
</feature>
<comment type="subcellular location">
    <subcellularLocation>
        <location evidence="1">Membrane</location>
        <topology evidence="1">Multi-pass membrane protein</topology>
    </subcellularLocation>
</comment>
<evidence type="ECO:0000256" key="5">
    <source>
        <dbReference type="SAM" id="Phobius"/>
    </source>
</evidence>
<reference evidence="7" key="1">
    <citation type="journal article" date="2013" name="Genome Announc.">
        <title>Draft Genome Sequence of Agarivorans albus Strain MKT 106T, an Agarolytic Marine Bacterium.</title>
        <authorList>
            <person name="Yasuike M."/>
            <person name="Nakamura Y."/>
            <person name="Kai W."/>
            <person name="Fujiwara A."/>
            <person name="Fukui Y."/>
            <person name="Satomi M."/>
            <person name="Sano M."/>
        </authorList>
    </citation>
    <scope>NUCLEOTIDE SEQUENCE [LARGE SCALE GENOMIC DNA]</scope>
</reference>
<dbReference type="InterPro" id="IPR037185">
    <property type="entry name" value="EmrE-like"/>
</dbReference>
<feature type="domain" description="EamA" evidence="6">
    <location>
        <begin position="19"/>
        <end position="150"/>
    </location>
</feature>
<evidence type="ECO:0000313" key="7">
    <source>
        <dbReference type="EMBL" id="GAD00702.1"/>
    </source>
</evidence>
<evidence type="ECO:0000256" key="1">
    <source>
        <dbReference type="ARBA" id="ARBA00004141"/>
    </source>
</evidence>
<name>R9PH93_AGAAL</name>
<dbReference type="InterPro" id="IPR000620">
    <property type="entry name" value="EamA_dom"/>
</dbReference>
<dbReference type="OrthoDB" id="148351at2"/>
<comment type="caution">
    <text evidence="7">The sequence shown here is derived from an EMBL/GenBank/DDBJ whole genome shotgun (WGS) entry which is preliminary data.</text>
</comment>
<dbReference type="EMBL" id="BARX01000003">
    <property type="protein sequence ID" value="GAD00702.1"/>
    <property type="molecule type" value="Genomic_DNA"/>
</dbReference>
<keyword evidence="4 5" id="KW-0472">Membrane</keyword>
<dbReference type="STRING" id="1331007.AALB_0782"/>
<evidence type="ECO:0000256" key="2">
    <source>
        <dbReference type="ARBA" id="ARBA00022692"/>
    </source>
</evidence>
<dbReference type="AlphaFoldDB" id="R9PH93"/>
<organism evidence="7 8">
    <name type="scientific">Agarivorans albus MKT 106</name>
    <dbReference type="NCBI Taxonomy" id="1331007"/>
    <lineage>
        <taxon>Bacteria</taxon>
        <taxon>Pseudomonadati</taxon>
        <taxon>Pseudomonadota</taxon>
        <taxon>Gammaproteobacteria</taxon>
        <taxon>Alteromonadales</taxon>
        <taxon>Alteromonadaceae</taxon>
        <taxon>Agarivorans</taxon>
    </lineage>
</organism>
<sequence length="300" mass="32661">MLENILFGQGFHIPSNKHKGIALALVSTALFVVVGALVRVLSERIHVFEILLFRQLVFLVILSPAIFTHWQSLIRPQYLAWHSARIVGAFVALSLSFLVVANIPLADATALGFTQVIFVALISRLLLGEQVNWQRVVVIAVGFVGVLLVIQPSFASSSLNYIVLGLLSALGAAIAVICVKKLTGKDSTTNILAYQAVFVGVLAAIGAWFNWLTPSLYELMLLLAVGILSSIAQWFGVTAYKYGEANVVSNIEYVKMIYAICLGYFCFGEVPNQLAVLGAGILMLSPLLPRQLSRFIRKPS</sequence>
<evidence type="ECO:0000259" key="6">
    <source>
        <dbReference type="Pfam" id="PF00892"/>
    </source>
</evidence>
<proteinExistence type="predicted"/>
<keyword evidence="3 5" id="KW-1133">Transmembrane helix</keyword>
<feature type="transmembrane region" description="Helical" evidence="5">
    <location>
        <begin position="161"/>
        <end position="179"/>
    </location>
</feature>
<dbReference type="PANTHER" id="PTHR22911">
    <property type="entry name" value="ACYL-MALONYL CONDENSING ENZYME-RELATED"/>
    <property type="match status" value="1"/>
</dbReference>